<dbReference type="SUPFAM" id="SSF48371">
    <property type="entry name" value="ARM repeat"/>
    <property type="match status" value="1"/>
</dbReference>
<evidence type="ECO:0008006" key="7">
    <source>
        <dbReference type="Google" id="ProtNLM"/>
    </source>
</evidence>
<evidence type="ECO:0000259" key="3">
    <source>
        <dbReference type="Pfam" id="PF24493"/>
    </source>
</evidence>
<evidence type="ECO:0000313" key="6">
    <source>
        <dbReference type="Proteomes" id="UP000749559"/>
    </source>
</evidence>
<dbReference type="AlphaFoldDB" id="A0A8S4NPD9"/>
<keyword evidence="6" id="KW-1185">Reference proteome</keyword>
<dbReference type="InterPro" id="IPR056235">
    <property type="entry name" value="INTS4_8HBD"/>
</dbReference>
<dbReference type="EMBL" id="CAIIXF020000005">
    <property type="protein sequence ID" value="CAH1783179.1"/>
    <property type="molecule type" value="Genomic_DNA"/>
</dbReference>
<feature type="domain" description="Integrator complex subunit 4/Protein SIEL C-terminal Ig-like" evidence="4">
    <location>
        <begin position="814"/>
        <end position="941"/>
    </location>
</feature>
<dbReference type="PANTHER" id="PTHR20938">
    <property type="entry name" value="INTEGRATOR COMPLEX SUBUNIT 4"/>
    <property type="match status" value="1"/>
</dbReference>
<keyword evidence="2" id="KW-0539">Nucleus</keyword>
<dbReference type="Proteomes" id="UP000749559">
    <property type="component" value="Unassembled WGS sequence"/>
</dbReference>
<evidence type="ECO:0000256" key="1">
    <source>
        <dbReference type="ARBA" id="ARBA00004123"/>
    </source>
</evidence>
<comment type="subcellular location">
    <subcellularLocation>
        <location evidence="1">Nucleus</location>
    </subcellularLocation>
</comment>
<dbReference type="GO" id="GO:0016180">
    <property type="term" value="P:snRNA processing"/>
    <property type="evidence" value="ECO:0007669"/>
    <property type="project" value="TreeGrafter"/>
</dbReference>
<dbReference type="OrthoDB" id="18190at2759"/>
<dbReference type="Gene3D" id="1.25.10.10">
    <property type="entry name" value="Leucine-rich Repeat Variant"/>
    <property type="match status" value="3"/>
</dbReference>
<dbReference type="GO" id="GO:0032039">
    <property type="term" value="C:integrator complex"/>
    <property type="evidence" value="ECO:0007669"/>
    <property type="project" value="TreeGrafter"/>
</dbReference>
<dbReference type="Pfam" id="PF25458">
    <property type="entry name" value="INTS4_C"/>
    <property type="match status" value="1"/>
</dbReference>
<proteinExistence type="predicted"/>
<dbReference type="PANTHER" id="PTHR20938:SF0">
    <property type="entry name" value="INTEGRATOR COMPLEX SUBUNIT 4"/>
    <property type="match status" value="1"/>
</dbReference>
<protein>
    <recommendedName>
        <fullName evidence="7">Integrator complex subunit 4</fullName>
    </recommendedName>
</protein>
<organism evidence="5 6">
    <name type="scientific">Owenia fusiformis</name>
    <name type="common">Polychaete worm</name>
    <dbReference type="NCBI Taxonomy" id="6347"/>
    <lineage>
        <taxon>Eukaryota</taxon>
        <taxon>Metazoa</taxon>
        <taxon>Spiralia</taxon>
        <taxon>Lophotrochozoa</taxon>
        <taxon>Annelida</taxon>
        <taxon>Polychaeta</taxon>
        <taxon>Sedentaria</taxon>
        <taxon>Canalipalpata</taxon>
        <taxon>Sabellida</taxon>
        <taxon>Oweniida</taxon>
        <taxon>Oweniidae</taxon>
        <taxon>Owenia</taxon>
    </lineage>
</organism>
<evidence type="ECO:0000259" key="4">
    <source>
        <dbReference type="Pfam" id="PF25458"/>
    </source>
</evidence>
<name>A0A8S4NPD9_OWEFU</name>
<evidence type="ECO:0000256" key="2">
    <source>
        <dbReference type="ARBA" id="ARBA00023242"/>
    </source>
</evidence>
<reference evidence="5" key="1">
    <citation type="submission" date="2022-03" db="EMBL/GenBank/DDBJ databases">
        <authorList>
            <person name="Martin C."/>
        </authorList>
    </citation>
    <scope>NUCLEOTIDE SEQUENCE</scope>
</reference>
<dbReference type="InterPro" id="IPR011989">
    <property type="entry name" value="ARM-like"/>
</dbReference>
<gene>
    <name evidence="5" type="ORF">OFUS_LOCUS9541</name>
</gene>
<feature type="domain" description="INTS4 8 helical bundle" evidence="3">
    <location>
        <begin position="607"/>
        <end position="804"/>
    </location>
</feature>
<sequence length="944" mass="105935">MAAVLKKRALAEFSQVIQEPPKPPLKRLRITQKQKSIEPEIILNNASSSQETLEQLQNFSQNQLPVSCEYIDGILRALLDHCCKSKHAAVRAKIASLVAQLVATEGFNPAAVPDDIIPLLKNEESHVVKSQYIMCLLSIGKALPQDTKLHQVLVQSAKQNLNDTSHLVRCKCLDLIGWLGSPDQRLAEESQSGKSTQRVLGEFTHDQDPRVRTCAFQAMLHWHNRGIKLDAGIYNAVCDALRDDYEGVRLVTVSLIWTLSQLYPDSLVKVKNTEEVRLIDDAFGKICNMVNDISMVIRVKASSLLGTMHDVSVKFLEQTLDKKLMSNMRRKTSAHDRAKEHFAAGEWATGSKWASDAPKDLIQENDVSVIDTGACGAFVHGLEDEYLEVRTAAIESLCQLATRSPSFAALSQDSLVDMFNDEIEDVRLNAIRSLKRIAIHLTLREDQLEIITGCLKDFSYDMREALHEMFECIHMGTKTCLNECIMALLDNLKRYPQDRLSIWKSCQYIGKNHPHLTLALTTELLSTHPYFDTPEPDMDDPAYIAVLILVFNATVDNPTMVPLFPDHTFRHYQYLRDSIPEHVPGLNLPGVCSMHKVKKDASQELSRFLNNALERLSKVETMNRNSAQQLMEVTIRDLSRLSELEPKLSATTESMSIYIQCHLLVSKAVADLKTSGRGHKVCNVTSTSMSKVKKLTQKLESLFVGLTISDLAVIRQLGLKAYCLQLLATIHGNSRDAACLQMCDDVYQRVTELESFLSTHNMPFDPFTARLVSELGELESRQPAIFLRVLQSTLGLHKIDIHTLSNNVQKAHVVIHEPVSESDNPIRFTAGLTVGVQFIAIIENIDDSHNLRLKIKYPDQEEQYVSIKQADCKAMGGNKYRVSTEVILSHTLWSDPCYIELSLAKAFTSNYNSSDTEISSTNKLETVDLCTPVKVYVSPRPGKR</sequence>
<comment type="caution">
    <text evidence="5">The sequence shown here is derived from an EMBL/GenBank/DDBJ whole genome shotgun (WGS) entry which is preliminary data.</text>
</comment>
<dbReference type="Pfam" id="PF24493">
    <property type="entry name" value="INTS4_8HBD"/>
    <property type="match status" value="1"/>
</dbReference>
<dbReference type="InterPro" id="IPR016024">
    <property type="entry name" value="ARM-type_fold"/>
</dbReference>
<dbReference type="InterPro" id="IPR057412">
    <property type="entry name" value="INTS4_C"/>
</dbReference>
<accession>A0A8S4NPD9</accession>
<evidence type="ECO:0000313" key="5">
    <source>
        <dbReference type="EMBL" id="CAH1783179.1"/>
    </source>
</evidence>